<evidence type="ECO:0000313" key="2">
    <source>
        <dbReference type="Proteomes" id="UP000186817"/>
    </source>
</evidence>
<gene>
    <name evidence="1" type="ORF">AK812_SmicGene18700</name>
</gene>
<sequence length="243" mass="27397">MSSQAASQAASSFEASQACHEVLMLGIFKRMTRRCPFYRTVVRDFAGVLKSEPPPPPPPRPVASMLLPAGERKTCRRLCFHVMLLCLCSLWSRPSPSFGLGQDPSKLRLLREETGMNLRTRINNPNMTYSKEARRLLSRIGEARDRGDWHYVKRLFQKYDGKELPVFHAVLHTAFSCGQYKEGAAIYLRLTNLNITQDGAAYATALKLFAKLGHTSRVREIWREARSSCPLDEPLAAARGLND</sequence>
<dbReference type="OrthoDB" id="419056at2759"/>
<accession>A0A1Q9DUG6</accession>
<dbReference type="EMBL" id="LSRX01000385">
    <property type="protein sequence ID" value="OLP98812.1"/>
    <property type="molecule type" value="Genomic_DNA"/>
</dbReference>
<evidence type="ECO:0000313" key="1">
    <source>
        <dbReference type="EMBL" id="OLP98812.1"/>
    </source>
</evidence>
<dbReference type="InterPro" id="IPR011990">
    <property type="entry name" value="TPR-like_helical_dom_sf"/>
</dbReference>
<dbReference type="AlphaFoldDB" id="A0A1Q9DUG6"/>
<organism evidence="1 2">
    <name type="scientific">Symbiodinium microadriaticum</name>
    <name type="common">Dinoflagellate</name>
    <name type="synonym">Zooxanthella microadriatica</name>
    <dbReference type="NCBI Taxonomy" id="2951"/>
    <lineage>
        <taxon>Eukaryota</taxon>
        <taxon>Sar</taxon>
        <taxon>Alveolata</taxon>
        <taxon>Dinophyceae</taxon>
        <taxon>Suessiales</taxon>
        <taxon>Symbiodiniaceae</taxon>
        <taxon>Symbiodinium</taxon>
    </lineage>
</organism>
<comment type="caution">
    <text evidence="1">The sequence shown here is derived from an EMBL/GenBank/DDBJ whole genome shotgun (WGS) entry which is preliminary data.</text>
</comment>
<protein>
    <submittedName>
        <fullName evidence="1">Uncharacterized protein</fullName>
    </submittedName>
</protein>
<dbReference type="Proteomes" id="UP000186817">
    <property type="component" value="Unassembled WGS sequence"/>
</dbReference>
<name>A0A1Q9DUG6_SYMMI</name>
<keyword evidence="2" id="KW-1185">Reference proteome</keyword>
<reference evidence="1 2" key="1">
    <citation type="submission" date="2016-02" db="EMBL/GenBank/DDBJ databases">
        <title>Genome analysis of coral dinoflagellate symbionts highlights evolutionary adaptations to a symbiotic lifestyle.</title>
        <authorList>
            <person name="Aranda M."/>
            <person name="Li Y."/>
            <person name="Liew Y.J."/>
            <person name="Baumgarten S."/>
            <person name="Simakov O."/>
            <person name="Wilson M."/>
            <person name="Piel J."/>
            <person name="Ashoor H."/>
            <person name="Bougouffa S."/>
            <person name="Bajic V.B."/>
            <person name="Ryu T."/>
            <person name="Ravasi T."/>
            <person name="Bayer T."/>
            <person name="Micklem G."/>
            <person name="Kim H."/>
            <person name="Bhak J."/>
            <person name="Lajeunesse T.C."/>
            <person name="Voolstra C.R."/>
        </authorList>
    </citation>
    <scope>NUCLEOTIDE SEQUENCE [LARGE SCALE GENOMIC DNA]</scope>
    <source>
        <strain evidence="1 2">CCMP2467</strain>
    </source>
</reference>
<dbReference type="Gene3D" id="1.25.40.10">
    <property type="entry name" value="Tetratricopeptide repeat domain"/>
    <property type="match status" value="1"/>
</dbReference>
<proteinExistence type="predicted"/>